<keyword evidence="3 4" id="KW-0862">Zinc</keyword>
<dbReference type="Proteomes" id="UP001479933">
    <property type="component" value="Chromosome"/>
</dbReference>
<proteinExistence type="inferred from homology"/>
<comment type="cofactor">
    <cofactor evidence="4">
        <name>Zn(2+)</name>
        <dbReference type="ChEBI" id="CHEBI:29105"/>
    </cofactor>
    <text evidence="4">Binds 1 zinc ion per subunit.</text>
</comment>
<name>A0ABZ2U230_9ACTN</name>
<comment type="similarity">
    <text evidence="4">Belongs to the MshB deacetylase family.</text>
</comment>
<evidence type="ECO:0000256" key="4">
    <source>
        <dbReference type="HAMAP-Rule" id="MF_01696"/>
    </source>
</evidence>
<sequence length="303" mass="32295">MDAAVTGAESAAVRGAESARMLLLHAHPDDETIMTGGVIAEYLARGVDVRVLTFTLGEEGEVIGDRWAQLVADGGADQLGGFRIGELDAALAALTPPGVLGPRPRFLGGAGRWRDSGMAGTPSAQHPRALFQATPAELTAALADELVAFAPQVIVTYDEAGTYGHPDHKRVHEISQAAIPVARERLGRGFKVYESVTQTSELTRGLAAVREIPDGWRMPHDGELPSYPDEAITAAIDVSRVLDRKVRALAAHATQVTVAPSRTEYALSNNIVQPVMPTEHFIRTDADRVDGVVETDLFAGVRP</sequence>
<evidence type="ECO:0000256" key="3">
    <source>
        <dbReference type="ARBA" id="ARBA00022833"/>
    </source>
</evidence>
<feature type="binding site" evidence="4">
    <location>
        <position position="27"/>
    </location>
    <ligand>
        <name>Zn(2+)</name>
        <dbReference type="ChEBI" id="CHEBI:29105"/>
    </ligand>
</feature>
<gene>
    <name evidence="4 5" type="primary">mshB</name>
    <name evidence="5" type="ORF">RVF87_01330</name>
</gene>
<evidence type="ECO:0000313" key="6">
    <source>
        <dbReference type="Proteomes" id="UP001479933"/>
    </source>
</evidence>
<dbReference type="SUPFAM" id="SSF102588">
    <property type="entry name" value="LmbE-like"/>
    <property type="match status" value="1"/>
</dbReference>
<evidence type="ECO:0000313" key="5">
    <source>
        <dbReference type="EMBL" id="WYY07758.1"/>
    </source>
</evidence>
<keyword evidence="2 4" id="KW-0378">Hydrolase</keyword>
<organism evidence="5 6">
    <name type="scientific">Gordonia hydrophobica</name>
    <dbReference type="NCBI Taxonomy" id="40516"/>
    <lineage>
        <taxon>Bacteria</taxon>
        <taxon>Bacillati</taxon>
        <taxon>Actinomycetota</taxon>
        <taxon>Actinomycetes</taxon>
        <taxon>Mycobacteriales</taxon>
        <taxon>Gordoniaceae</taxon>
        <taxon>Gordonia</taxon>
    </lineage>
</organism>
<accession>A0ABZ2U230</accession>
<dbReference type="GO" id="GO:0035595">
    <property type="term" value="F:N-acetylglucosaminylinositol deacetylase activity"/>
    <property type="evidence" value="ECO:0007669"/>
    <property type="project" value="UniProtKB-EC"/>
</dbReference>
<evidence type="ECO:0000256" key="1">
    <source>
        <dbReference type="ARBA" id="ARBA00022723"/>
    </source>
</evidence>
<reference evidence="5 6" key="1">
    <citation type="journal article" date="2023" name="Virus Evol.">
        <title>Computational host range prediction-The good, the bad, and the ugly.</title>
        <authorList>
            <person name="Howell A.A."/>
            <person name="Versoza C.J."/>
            <person name="Pfeifer S.P."/>
        </authorList>
    </citation>
    <scope>NUCLEOTIDE SEQUENCE [LARGE SCALE GENOMIC DNA]</scope>
    <source>
        <strain evidence="5 6">1610/1b</strain>
    </source>
</reference>
<dbReference type="InterPro" id="IPR017810">
    <property type="entry name" value="Mycothiol_biosynthesis_MshB"/>
</dbReference>
<comment type="function">
    <text evidence="4">Catalyzes the deacetylation of 1D-myo-inositol 2-acetamido-2-deoxy-alpha-D-glucopyranoside (GlcNAc-Ins) in the mycothiol biosynthesis pathway.</text>
</comment>
<dbReference type="PANTHER" id="PTHR12993">
    <property type="entry name" value="N-ACETYLGLUCOSAMINYL-PHOSPHATIDYLINOSITOL DE-N-ACETYLASE-RELATED"/>
    <property type="match status" value="1"/>
</dbReference>
<evidence type="ECO:0000256" key="2">
    <source>
        <dbReference type="ARBA" id="ARBA00022801"/>
    </source>
</evidence>
<dbReference type="RefSeq" id="WP_066166201.1">
    <property type="nucleotide sequence ID" value="NZ_CP136137.1"/>
</dbReference>
<dbReference type="InterPro" id="IPR024078">
    <property type="entry name" value="LmbE-like_dom_sf"/>
</dbReference>
<dbReference type="HAMAP" id="MF_01696">
    <property type="entry name" value="MshB"/>
    <property type="match status" value="1"/>
</dbReference>
<dbReference type="PANTHER" id="PTHR12993:SF26">
    <property type="entry name" value="1D-MYO-INOSITOL 2-ACETAMIDO-2-DEOXY-ALPHA-D-GLUCOPYRANOSIDE DEACETYLASE"/>
    <property type="match status" value="1"/>
</dbReference>
<keyword evidence="6" id="KW-1185">Reference proteome</keyword>
<dbReference type="NCBIfam" id="TIGR03445">
    <property type="entry name" value="mycothiol_MshB"/>
    <property type="match status" value="1"/>
</dbReference>
<feature type="binding site" evidence="4">
    <location>
        <position position="168"/>
    </location>
    <ligand>
        <name>Zn(2+)</name>
        <dbReference type="ChEBI" id="CHEBI:29105"/>
    </ligand>
</feature>
<comment type="catalytic activity">
    <reaction evidence="4">
        <text>1D-myo-inositol 2-acetamido-2-deoxy-alpha-D-glucopyranoside + H2O = 1D-myo-inositol 2-amino-2-deoxy-alpha-D-glucopyranoside + acetate</text>
        <dbReference type="Rhea" id="RHEA:26180"/>
        <dbReference type="ChEBI" id="CHEBI:15377"/>
        <dbReference type="ChEBI" id="CHEBI:30089"/>
        <dbReference type="ChEBI" id="CHEBI:52442"/>
        <dbReference type="ChEBI" id="CHEBI:58886"/>
        <dbReference type="EC" id="3.5.1.103"/>
    </reaction>
</comment>
<dbReference type="EMBL" id="CP136137">
    <property type="protein sequence ID" value="WYY07758.1"/>
    <property type="molecule type" value="Genomic_DNA"/>
</dbReference>
<feature type="binding site" evidence="4">
    <location>
        <position position="30"/>
    </location>
    <ligand>
        <name>Zn(2+)</name>
        <dbReference type="ChEBI" id="CHEBI:29105"/>
    </ligand>
</feature>
<dbReference type="Gene3D" id="3.40.50.10320">
    <property type="entry name" value="LmbE-like"/>
    <property type="match status" value="1"/>
</dbReference>
<protein>
    <recommendedName>
        <fullName evidence="4">1D-myo-inositol 2-acetamido-2-deoxy-alpha-D-glucopyranoside deacetylase</fullName>
        <shortName evidence="4">GlcNAc-Ins deacetylase</shortName>
        <ecNumber evidence="4">3.5.1.103</ecNumber>
    </recommendedName>
    <alternativeName>
        <fullName evidence="4">N-acetyl-1-D-myo-inositol-2-amino-2-deoxy-alpha-D-glucopyranoside deacetylase</fullName>
    </alternativeName>
</protein>
<dbReference type="Pfam" id="PF02585">
    <property type="entry name" value="PIG-L"/>
    <property type="match status" value="1"/>
</dbReference>
<dbReference type="EC" id="3.5.1.103" evidence="4"/>
<dbReference type="InterPro" id="IPR003737">
    <property type="entry name" value="GlcNAc_PI_deacetylase-related"/>
</dbReference>
<keyword evidence="1 4" id="KW-0479">Metal-binding</keyword>